<dbReference type="InterPro" id="IPR001715">
    <property type="entry name" value="CH_dom"/>
</dbReference>
<feature type="domain" description="Calponin-homology (CH)" evidence="5">
    <location>
        <begin position="886"/>
        <end position="991"/>
    </location>
</feature>
<accession>A0A6P6CDX1</accession>
<dbReference type="InterPro" id="IPR050540">
    <property type="entry name" value="F-actin_Monoox_Mical"/>
</dbReference>
<protein>
    <submittedName>
        <fullName evidence="7">Cytospin-B</fullName>
    </submittedName>
</protein>
<evidence type="ECO:0000256" key="2">
    <source>
        <dbReference type="ARBA" id="ARBA00023054"/>
    </source>
</evidence>
<keyword evidence="2 3" id="KW-0175">Coiled coil</keyword>
<evidence type="ECO:0000256" key="1">
    <source>
        <dbReference type="ARBA" id="ARBA00009452"/>
    </source>
</evidence>
<evidence type="ECO:0000256" key="3">
    <source>
        <dbReference type="SAM" id="Coils"/>
    </source>
</evidence>
<feature type="compositionally biased region" description="Basic and acidic residues" evidence="4">
    <location>
        <begin position="217"/>
        <end position="227"/>
    </location>
</feature>
<evidence type="ECO:0000259" key="5">
    <source>
        <dbReference type="PROSITE" id="PS50021"/>
    </source>
</evidence>
<feature type="region of interest" description="Disordered" evidence="4">
    <location>
        <begin position="783"/>
        <end position="802"/>
    </location>
</feature>
<dbReference type="PANTHER" id="PTHR23167">
    <property type="entry name" value="CALPONIN HOMOLOGY DOMAIN-CONTAINING PROTEIN DDB_G0272472-RELATED"/>
    <property type="match status" value="1"/>
</dbReference>
<dbReference type="PROSITE" id="PS50021">
    <property type="entry name" value="CH"/>
    <property type="match status" value="1"/>
</dbReference>
<feature type="compositionally biased region" description="Low complexity" evidence="4">
    <location>
        <begin position="52"/>
        <end position="63"/>
    </location>
</feature>
<dbReference type="PANTHER" id="PTHR23167:SF3">
    <property type="entry name" value="CYTOSPIN-B"/>
    <property type="match status" value="1"/>
</dbReference>
<feature type="compositionally biased region" description="Basic and acidic residues" evidence="4">
    <location>
        <begin position="709"/>
        <end position="719"/>
    </location>
</feature>
<keyword evidence="6" id="KW-1185">Reference proteome</keyword>
<feature type="compositionally biased region" description="Basic and acidic residues" evidence="4">
    <location>
        <begin position="108"/>
        <end position="119"/>
    </location>
</feature>
<dbReference type="OrthoDB" id="21607at2759"/>
<dbReference type="InterPro" id="IPR036872">
    <property type="entry name" value="CH_dom_sf"/>
</dbReference>
<reference evidence="7" key="1">
    <citation type="submission" date="2025-08" db="UniProtKB">
        <authorList>
            <consortium name="RefSeq"/>
        </authorList>
    </citation>
    <scope>IDENTIFICATION</scope>
    <source>
        <tissue evidence="7">Kidney</tissue>
    </source>
</reference>
<feature type="region of interest" description="Disordered" evidence="4">
    <location>
        <begin position="699"/>
        <end position="719"/>
    </location>
</feature>
<dbReference type="FunFam" id="1.10.418.10:FF:000020">
    <property type="entry name" value="Cytospin-A isoform 1"/>
    <property type="match status" value="1"/>
</dbReference>
<evidence type="ECO:0000313" key="7">
    <source>
        <dbReference type="RefSeq" id="XP_023385621.1"/>
    </source>
</evidence>
<feature type="region of interest" description="Disordered" evidence="4">
    <location>
        <begin position="827"/>
        <end position="846"/>
    </location>
</feature>
<feature type="compositionally biased region" description="Low complexity" evidence="4">
    <location>
        <begin position="836"/>
        <end position="846"/>
    </location>
</feature>
<comment type="similarity">
    <text evidence="1">Belongs to the cytospin-A family.</text>
</comment>
<dbReference type="GeneID" id="105291378"/>
<dbReference type="AlphaFoldDB" id="A0A6P6CDX1"/>
<organism evidence="6 7">
    <name type="scientific">Pteropus vampyrus</name>
    <name type="common">Large flying fox</name>
    <dbReference type="NCBI Taxonomy" id="132908"/>
    <lineage>
        <taxon>Eukaryota</taxon>
        <taxon>Metazoa</taxon>
        <taxon>Chordata</taxon>
        <taxon>Craniata</taxon>
        <taxon>Vertebrata</taxon>
        <taxon>Euteleostomi</taxon>
        <taxon>Mammalia</taxon>
        <taxon>Eutheria</taxon>
        <taxon>Laurasiatheria</taxon>
        <taxon>Chiroptera</taxon>
        <taxon>Yinpterochiroptera</taxon>
        <taxon>Pteropodoidea</taxon>
        <taxon>Pteropodidae</taxon>
        <taxon>Pteropodinae</taxon>
        <taxon>Pteropus</taxon>
    </lineage>
</organism>
<dbReference type="SUPFAM" id="SSF47576">
    <property type="entry name" value="Calponin-homology domain, CH-domain"/>
    <property type="match status" value="1"/>
</dbReference>
<dbReference type="SMART" id="SM00033">
    <property type="entry name" value="CH"/>
    <property type="match status" value="1"/>
</dbReference>
<evidence type="ECO:0000313" key="6">
    <source>
        <dbReference type="Proteomes" id="UP000515202"/>
    </source>
</evidence>
<sequence length="992" mass="110731">MGNHSGRPEDPEPGAVTTTKRTGIPAPREFSITVSRERTVPRGPSNPRKSVSSPTSSSTPTPTKHLRTTSTRPKPENEGGEKAVLESQVRELLAEAKAKDSEINRLRSELKKCKEKRTLNTEGTDALDPKVDGTSVSPDNSEPLIRALEEKNKNFQKELADLEEENRALKEKLTYFEHSPNSEGGTSHTGDSSCPTSITQGSSFGSPTGNQLSGEIDEYKKNIHENALRTSDSSSSDVTKASLSPDASDFEHITADTPSRPLSSMSNPFKSSKCSTTGSSPNNVSELSLASLTEKIQKMEENHHSTAEELQATLQELSDQQQMVQELTAENEKLVDEKTILETSFHQHRERAEQLSQENEKLINLLQERVKNEEPSAQEGKLLEMEQKCAEILEQGRFEREKLLNIQQQLTCSLRKVEEENQGALEMIKRLKEENEKLNGLLEREQHNNSVMAKTLEESKVTLEGLKIENGSLKAHLENEKQNAVETSQMGQTAEGCEIQEMLKVARAEKDQLELSCTELKQELLKAHGEIKHVSSLLAKVRRYLFNMSDQPEERLRVTFAKTLGQSVSELPCLSLHPKVLEGTCAVFELEKLEAEVELASRKLAFSQESRNSSNSCLTCLFLGNVMKLEEQKSDLERQLKTLTKQIKEETEEWRRFQADLQTAVVVANDIKCEAQQELRTVKRRLLEEEEKNARLQKELGDLQGHSRPVREESEHSEVDVPGRWHGVYVNRTSPTPVESATTVKSLIKSFDLGHPGGAGQNISVHKAPRSPLSGIPVRTAPAAAVSPMQRHSTYNSVRSASKGVTQRLDLPDLPLSDLLKGRAEDLKPDPYLRKSPSLESLSRPPSLGFGNTRLLSASTGGLKPQSKLSVERRDPLAALAREYGGSKRNALLKWCQKKTEGYANIDITNFSSSWSDGLAFCALLHTYLPAHIPYQELNSQEKKRNLLLAFEAAESVGIKPSLELSEMLYTDRPDWQSVMQYVAQIYKYFET</sequence>
<gene>
    <name evidence="7" type="primary">SPECC1</name>
</gene>
<feature type="region of interest" description="Disordered" evidence="4">
    <location>
        <begin position="108"/>
        <end position="142"/>
    </location>
</feature>
<dbReference type="Pfam" id="PF00307">
    <property type="entry name" value="CH"/>
    <property type="match status" value="1"/>
</dbReference>
<evidence type="ECO:0000256" key="4">
    <source>
        <dbReference type="SAM" id="MobiDB-lite"/>
    </source>
</evidence>
<feature type="coiled-coil region" evidence="3">
    <location>
        <begin position="400"/>
        <end position="530"/>
    </location>
</feature>
<feature type="compositionally biased region" description="Polar residues" evidence="4">
    <location>
        <begin position="256"/>
        <end position="284"/>
    </location>
</feature>
<dbReference type="CDD" id="cd21257">
    <property type="entry name" value="CH_CYTSB"/>
    <property type="match status" value="1"/>
</dbReference>
<proteinExistence type="inferred from homology"/>
<dbReference type="KEGG" id="pvp:105291378"/>
<feature type="compositionally biased region" description="Polar residues" evidence="4">
    <location>
        <begin position="790"/>
        <end position="802"/>
    </location>
</feature>
<dbReference type="RefSeq" id="XP_023385621.1">
    <property type="nucleotide sequence ID" value="XM_023529853.1"/>
</dbReference>
<feature type="compositionally biased region" description="Basic and acidic residues" evidence="4">
    <location>
        <begin position="1"/>
        <end position="10"/>
    </location>
</feature>
<dbReference type="Gene3D" id="1.10.418.10">
    <property type="entry name" value="Calponin-like domain"/>
    <property type="match status" value="1"/>
</dbReference>
<feature type="region of interest" description="Disordered" evidence="4">
    <location>
        <begin position="1"/>
        <end position="83"/>
    </location>
</feature>
<feature type="region of interest" description="Disordered" evidence="4">
    <location>
        <begin position="171"/>
        <end position="284"/>
    </location>
</feature>
<feature type="compositionally biased region" description="Polar residues" evidence="4">
    <location>
        <begin position="179"/>
        <end position="213"/>
    </location>
</feature>
<dbReference type="Proteomes" id="UP000515202">
    <property type="component" value="Unplaced"/>
</dbReference>
<name>A0A6P6CDX1_PTEVA</name>
<feature type="compositionally biased region" description="Basic and acidic residues" evidence="4">
    <location>
        <begin position="73"/>
        <end position="83"/>
    </location>
</feature>
<dbReference type="CTD" id="92521"/>